<sequence>MNGLLSEETLVVDVTLADTEACSHDGVAKFFVATKEHSCSAIEVLTEEEEVSRAAKVEIEWPPPALGHELDDPARGVGMAGNDVLGGRRLVKAATAPSDSSRPPNAATASHQLPCYYWLEGVQQTIPQRSLQLNQQEIEQILIKRRAEILKNPIRTVLMLKTEEYVRKYNLNNPATPIEDITSEVLELVANKRWSEDEKMACQAIHEKDKIASVEETVPSASTYSLQQKNISQVATTITESRTFSFNLPDHISSSSVNTPQYDDVTRVKLLGDGLLRVKPSPELISSVSAINGLETGLGLTIPQRSVQLNQQEIEQILIKRRAEILKNPIRTVLMLKTEEYVRKYNLNNPATPIEDTTSEVLELIANKRWSEDEKMACQAIHEKDKIASVEETVPSASTYSLQQKNVSQVATTITESRTFSFNLPDHISSSSVNTPQYDDVTRVKLLGDGLLRVKPSPELISSVSAINGLETGLGLSSGLASRPSRRILSGNPELGSIFIASHEPQSILIDNE</sequence>
<dbReference type="AlphaFoldDB" id="A0A8J2R7H7"/>
<reference evidence="1" key="1">
    <citation type="submission" date="2021-11" db="EMBL/GenBank/DDBJ databases">
        <authorList>
            <person name="Schell T."/>
        </authorList>
    </citation>
    <scope>NUCLEOTIDE SEQUENCE</scope>
    <source>
        <strain evidence="1">M5</strain>
    </source>
</reference>
<dbReference type="Proteomes" id="UP000789390">
    <property type="component" value="Unassembled WGS sequence"/>
</dbReference>
<accession>A0A8J2R7H7</accession>
<comment type="caution">
    <text evidence="1">The sequence shown here is derived from an EMBL/GenBank/DDBJ whole genome shotgun (WGS) entry which is preliminary data.</text>
</comment>
<evidence type="ECO:0000313" key="1">
    <source>
        <dbReference type="EMBL" id="CAH0098440.1"/>
    </source>
</evidence>
<evidence type="ECO:0000313" key="2">
    <source>
        <dbReference type="Proteomes" id="UP000789390"/>
    </source>
</evidence>
<keyword evidence="2" id="KW-1185">Reference proteome</keyword>
<gene>
    <name evidence="1" type="ORF">DGAL_LOCUS518</name>
</gene>
<proteinExistence type="predicted"/>
<dbReference type="EMBL" id="CAKKLH010000002">
    <property type="protein sequence ID" value="CAH0098440.1"/>
    <property type="molecule type" value="Genomic_DNA"/>
</dbReference>
<organism evidence="1 2">
    <name type="scientific">Daphnia galeata</name>
    <dbReference type="NCBI Taxonomy" id="27404"/>
    <lineage>
        <taxon>Eukaryota</taxon>
        <taxon>Metazoa</taxon>
        <taxon>Ecdysozoa</taxon>
        <taxon>Arthropoda</taxon>
        <taxon>Crustacea</taxon>
        <taxon>Branchiopoda</taxon>
        <taxon>Diplostraca</taxon>
        <taxon>Cladocera</taxon>
        <taxon>Anomopoda</taxon>
        <taxon>Daphniidae</taxon>
        <taxon>Daphnia</taxon>
    </lineage>
</organism>
<name>A0A8J2R7H7_9CRUS</name>
<protein>
    <submittedName>
        <fullName evidence="1">Uncharacterized protein</fullName>
    </submittedName>
</protein>